<proteinExistence type="predicted"/>
<feature type="transmembrane region" description="Helical" evidence="6">
    <location>
        <begin position="71"/>
        <end position="104"/>
    </location>
</feature>
<evidence type="ECO:0000256" key="3">
    <source>
        <dbReference type="ARBA" id="ARBA00022692"/>
    </source>
</evidence>
<keyword evidence="3 6" id="KW-0812">Transmembrane</keyword>
<organism evidence="7 8">
    <name type="scientific">Sulfobacillus thermotolerans</name>
    <dbReference type="NCBI Taxonomy" id="338644"/>
    <lineage>
        <taxon>Bacteria</taxon>
        <taxon>Bacillati</taxon>
        <taxon>Bacillota</taxon>
        <taxon>Clostridia</taxon>
        <taxon>Eubacteriales</taxon>
        <taxon>Clostridiales Family XVII. Incertae Sedis</taxon>
        <taxon>Sulfobacillus</taxon>
    </lineage>
</organism>
<evidence type="ECO:0000256" key="1">
    <source>
        <dbReference type="ARBA" id="ARBA00004651"/>
    </source>
</evidence>
<evidence type="ECO:0000256" key="4">
    <source>
        <dbReference type="ARBA" id="ARBA00022989"/>
    </source>
</evidence>
<dbReference type="EMBL" id="CP019454">
    <property type="protein sequence ID" value="AUW94659.1"/>
    <property type="molecule type" value="Genomic_DNA"/>
</dbReference>
<keyword evidence="2" id="KW-1003">Cell membrane</keyword>
<dbReference type="PANTHER" id="PTHR30509">
    <property type="entry name" value="P-HYDROXYBENZOIC ACID EFFLUX PUMP SUBUNIT-RELATED"/>
    <property type="match status" value="1"/>
</dbReference>
<name>A0ABN5H444_9FIRM</name>
<protein>
    <recommendedName>
        <fullName evidence="9">FUSC family protein</fullName>
    </recommendedName>
</protein>
<dbReference type="Pfam" id="PF06081">
    <property type="entry name" value="ArAE_1"/>
    <property type="match status" value="1"/>
</dbReference>
<feature type="transmembrane region" description="Helical" evidence="6">
    <location>
        <begin position="110"/>
        <end position="128"/>
    </location>
</feature>
<dbReference type="InterPro" id="IPR010343">
    <property type="entry name" value="ArAE_1"/>
</dbReference>
<comment type="subcellular location">
    <subcellularLocation>
        <location evidence="1">Cell membrane</location>
        <topology evidence="1">Multi-pass membrane protein</topology>
    </subcellularLocation>
</comment>
<evidence type="ECO:0000313" key="8">
    <source>
        <dbReference type="Proteomes" id="UP000325292"/>
    </source>
</evidence>
<evidence type="ECO:0000256" key="6">
    <source>
        <dbReference type="SAM" id="Phobius"/>
    </source>
</evidence>
<keyword evidence="8" id="KW-1185">Reference proteome</keyword>
<dbReference type="Proteomes" id="UP000325292">
    <property type="component" value="Chromosome"/>
</dbReference>
<dbReference type="PANTHER" id="PTHR30509:SF9">
    <property type="entry name" value="MULTIDRUG RESISTANCE PROTEIN MDTO"/>
    <property type="match status" value="1"/>
</dbReference>
<reference evidence="7 8" key="1">
    <citation type="journal article" date="2019" name="Sci. Rep.">
        <title>Sulfobacillus thermotolerans: new insights into resistance and metabolic capacities of acidophilic chemolithotrophs.</title>
        <authorList>
            <person name="Panyushkina A.E."/>
            <person name="Babenko V.V."/>
            <person name="Nikitina A.S."/>
            <person name="Selezneva O.V."/>
            <person name="Tsaplina I.A."/>
            <person name="Letarova M.A."/>
            <person name="Kostryukova E.S."/>
            <person name="Letarov A.V."/>
        </authorList>
    </citation>
    <scope>NUCLEOTIDE SEQUENCE [LARGE SCALE GENOMIC DNA]</scope>
    <source>
        <strain evidence="7 8">Kr1</strain>
    </source>
</reference>
<evidence type="ECO:0000256" key="2">
    <source>
        <dbReference type="ARBA" id="ARBA00022475"/>
    </source>
</evidence>
<sequence>MIPIQWRTIRAILEQGTNSQVFKTGLAAGMSWFVAQSVFGTPRPYFAPLAAILSLQVTVAESIARGVQRVVGVAAGILVAVGAGYFFHLTAWSVGLVVYGAVFLASRLHMGAQGIPQVAITALLVMTVGRMAPQYAWIRALDTAVGVIVAIAINALIWPPDATPAAEHALTVLNQDVCDVLSAIRQDLISGLDSTDARHHLSHARKVDQALEDVKQAIRQAEKSLKWNVMAKRRRQRLKTLRQAATVLEHALTQVRGIARSLFVTVERNVDHPYASLPKPIATGLGDLLALMSQALKTYSRIIIRRDPHAAWQMERTLKQASHLRHLLAQKVQHAEVDWLDLAAVLADVEKMTQDLLVSSRLLIPLVIPAEQELERP</sequence>
<keyword evidence="4 6" id="KW-1133">Transmembrane helix</keyword>
<keyword evidence="5 6" id="KW-0472">Membrane</keyword>
<evidence type="ECO:0008006" key="9">
    <source>
        <dbReference type="Google" id="ProtNLM"/>
    </source>
</evidence>
<evidence type="ECO:0000313" key="7">
    <source>
        <dbReference type="EMBL" id="AUW94659.1"/>
    </source>
</evidence>
<evidence type="ECO:0000256" key="5">
    <source>
        <dbReference type="ARBA" id="ARBA00023136"/>
    </source>
</evidence>
<gene>
    <name evidence="7" type="ORF">BXT84_12480</name>
</gene>
<accession>A0ABN5H444</accession>
<feature type="transmembrane region" description="Helical" evidence="6">
    <location>
        <begin position="140"/>
        <end position="158"/>
    </location>
</feature>